<dbReference type="Gene3D" id="3.30.460.40">
    <property type="match status" value="1"/>
</dbReference>
<keyword evidence="2" id="KW-1185">Reference proteome</keyword>
<dbReference type="EMBL" id="JBHUEM010000003">
    <property type="protein sequence ID" value="MFD1735389.1"/>
    <property type="molecule type" value="Genomic_DNA"/>
</dbReference>
<accession>A0ABW4LJI9</accession>
<dbReference type="InterPro" id="IPR039498">
    <property type="entry name" value="NTP_transf_5"/>
</dbReference>
<dbReference type="Pfam" id="PF14907">
    <property type="entry name" value="NTP_transf_5"/>
    <property type="match status" value="1"/>
</dbReference>
<protein>
    <submittedName>
        <fullName evidence="1">Nucleotidyltransferase family protein</fullName>
    </submittedName>
</protein>
<comment type="caution">
    <text evidence="1">The sequence shown here is derived from an EMBL/GenBank/DDBJ whole genome shotgun (WGS) entry which is preliminary data.</text>
</comment>
<reference evidence="2" key="1">
    <citation type="journal article" date="2019" name="Int. J. Syst. Evol. Microbiol.">
        <title>The Global Catalogue of Microorganisms (GCM) 10K type strain sequencing project: providing services to taxonomists for standard genome sequencing and annotation.</title>
        <authorList>
            <consortium name="The Broad Institute Genomics Platform"/>
            <consortium name="The Broad Institute Genome Sequencing Center for Infectious Disease"/>
            <person name="Wu L."/>
            <person name="Ma J."/>
        </authorList>
    </citation>
    <scope>NUCLEOTIDE SEQUENCE [LARGE SCALE GENOMIC DNA]</scope>
    <source>
        <strain evidence="2">CCUG 49339</strain>
    </source>
</reference>
<name>A0ABW4LJI9_9BACI</name>
<dbReference type="RefSeq" id="WP_377926488.1">
    <property type="nucleotide sequence ID" value="NZ_JBHUEM010000003.1"/>
</dbReference>
<sequence>MLFYQNVTFQVIVEIIKDYEHNNNKKNIEKLLKDSLFNPPLFIKLCSEHKLMGLVYEVLNRHDIFYLLHDKWSDIFLHYSNGNQKKNEIYQSELKIIVAKFNENNIKYATLKGAILCSEVYNIGSRFCKDIDILIDEDQLTKASVILNELGYVQGEKWSNNIREYSKQEKLFKRLGHHVLSSFTKKFENTEIYVNVELAFDIFNNKNSSPVKKQLVRESLNSSEVNKDMINKLNTEIMLLQLCFSIYKDSTSVHSIRHGKDIELIKYVDLYRFILKNFSQINWEYFIFNINILSQDGKKAVFYTFYHLELIFGDIIPVEIMSCLRPEDITFLNDYGLDEEKVFRWEKSFDERIFWSDRKFQIINNIDELKKFKEYEERVKKFQNIGE</sequence>
<organism evidence="1 2">
    <name type="scientific">Bacillus salitolerans</name>
    <dbReference type="NCBI Taxonomy" id="1437434"/>
    <lineage>
        <taxon>Bacteria</taxon>
        <taxon>Bacillati</taxon>
        <taxon>Bacillota</taxon>
        <taxon>Bacilli</taxon>
        <taxon>Bacillales</taxon>
        <taxon>Bacillaceae</taxon>
        <taxon>Bacillus</taxon>
    </lineage>
</organism>
<evidence type="ECO:0000313" key="2">
    <source>
        <dbReference type="Proteomes" id="UP001597214"/>
    </source>
</evidence>
<proteinExistence type="predicted"/>
<dbReference type="Proteomes" id="UP001597214">
    <property type="component" value="Unassembled WGS sequence"/>
</dbReference>
<evidence type="ECO:0000313" key="1">
    <source>
        <dbReference type="EMBL" id="MFD1735389.1"/>
    </source>
</evidence>
<gene>
    <name evidence="1" type="ORF">ACFSCX_02320</name>
</gene>